<dbReference type="InterPro" id="IPR053295">
    <property type="entry name" value="Innate_immunity_reg"/>
</dbReference>
<keyword evidence="2" id="KW-0812">Transmembrane</keyword>
<evidence type="ECO:0000256" key="1">
    <source>
        <dbReference type="SAM" id="MobiDB-lite"/>
    </source>
</evidence>
<evidence type="ECO:0000313" key="4">
    <source>
        <dbReference type="WBParaSite" id="PSAMB.scaffold1089size36091.g10941.t1"/>
    </source>
</evidence>
<dbReference type="Proteomes" id="UP000887566">
    <property type="component" value="Unplaced"/>
</dbReference>
<dbReference type="Gene3D" id="2.10.25.10">
    <property type="entry name" value="Laminin"/>
    <property type="match status" value="1"/>
</dbReference>
<proteinExistence type="predicted"/>
<dbReference type="PANTHER" id="PTHR47324">
    <property type="entry name" value="PROTEIN IRG-7-RELATED"/>
    <property type="match status" value="1"/>
</dbReference>
<feature type="compositionally biased region" description="Basic residues" evidence="1">
    <location>
        <begin position="869"/>
        <end position="880"/>
    </location>
</feature>
<name>A0A914UMP5_9BILA</name>
<accession>A0A914UMP5</accession>
<dbReference type="AlphaFoldDB" id="A0A914UMP5"/>
<keyword evidence="3" id="KW-1185">Reference proteome</keyword>
<organism evidence="3 4">
    <name type="scientific">Plectus sambesii</name>
    <dbReference type="NCBI Taxonomy" id="2011161"/>
    <lineage>
        <taxon>Eukaryota</taxon>
        <taxon>Metazoa</taxon>
        <taxon>Ecdysozoa</taxon>
        <taxon>Nematoda</taxon>
        <taxon>Chromadorea</taxon>
        <taxon>Plectida</taxon>
        <taxon>Plectina</taxon>
        <taxon>Plectoidea</taxon>
        <taxon>Plectidae</taxon>
        <taxon>Plectus</taxon>
    </lineage>
</organism>
<keyword evidence="2" id="KW-1133">Transmembrane helix</keyword>
<reference evidence="4" key="1">
    <citation type="submission" date="2022-11" db="UniProtKB">
        <authorList>
            <consortium name="WormBaseParasite"/>
        </authorList>
    </citation>
    <scope>IDENTIFICATION</scope>
</reference>
<feature type="transmembrane region" description="Helical" evidence="2">
    <location>
        <begin position="827"/>
        <end position="852"/>
    </location>
</feature>
<dbReference type="PANTHER" id="PTHR47324:SF3">
    <property type="entry name" value="EGF-LIKE DOMAIN-CONTAINING PROTEIN"/>
    <property type="match status" value="1"/>
</dbReference>
<protein>
    <submittedName>
        <fullName evidence="4">EGF-like domain-containing protein</fullName>
    </submittedName>
</protein>
<evidence type="ECO:0000313" key="3">
    <source>
        <dbReference type="Proteomes" id="UP000887566"/>
    </source>
</evidence>
<feature type="region of interest" description="Disordered" evidence="1">
    <location>
        <begin position="760"/>
        <end position="817"/>
    </location>
</feature>
<sequence>MTFTDQVNNVDLSDNPSTCELFRAFNAISQLLSDTPASQSPIFLITQQPPSDIDMEEKVIKQAVSWNARIFVIYIVPKAFQCPLDDFQPLVRLTQATNGQFIMIETNPDPKVFTSIMDTQFNSQTLNAAVADKCVLSLRVNRNPAGSPIYLAISASGSVPLMANGVLQSPLASADQNWRFFDLPTGTTSVEINATLIPCNVIIYTIASTSLFISFSNDNSVDTYAPYLIEGVPLSVTLHAELASSISATVDSAQFNLVASNGSNLATVPGEQRSNCSYEWIADMPACDRGNSKFLLHIDLQLTNGQMISRVFGVYCATMTQSTPTITDKINSVLSITPMTNLMSESVVRLYILVFFGKNCGKTVVVTPDPDLFLDELKKAGNMTDVVCANGKPSATLQDAIIMAVAYLGPQKAFAYAILTSDVSQISDPSDVYSALQGVDLTLNIATLTPTPSEDALKVMQAVASATGGALFIFDSSAAPLQLYPHLRNTFVRLLSDLASTALYKIVKFDGENTPFSVESTYTELIVTYIDAGGGSGSIEIEPFDNTNSFTIVKDKYTTVMQFKTSNTTALNTVVPRTNCNYHAGCILIIQVIGGEQAVVRFTDLCDSDFPTARAVAGQSINAIVYLRDALADDGIHMLNLASGDLQRQTSVDYKNRTGCTFAYVATLTNLSPTSNWLVITGEEPSRSTFTKYIPFVIVDKLRCNNGGTLSENKCQCLPGWSEPDCSQVNCGREGTPNSQMTACTCLQNGFTGRFCDKSVTPSTTSTTSSTTTNPSSVSSTTAAISTTTTVTTSVTTSISTTTTTQTPLLSTTTTTTKSAEGLSTGVIVAIIVVGVLGLVGMAAAIGIALLLKSGSSGMAHGPSTGHGKGQRMWRSRGRMQRNPSQPRRNDGPSLGNGSQVGLWPWNGASGIQY</sequence>
<feature type="region of interest" description="Disordered" evidence="1">
    <location>
        <begin position="859"/>
        <end position="914"/>
    </location>
</feature>
<keyword evidence="2" id="KW-0472">Membrane</keyword>
<dbReference type="WBParaSite" id="PSAMB.scaffold1089size36091.g10941.t1">
    <property type="protein sequence ID" value="PSAMB.scaffold1089size36091.g10941.t1"/>
    <property type="gene ID" value="PSAMB.scaffold1089size36091.g10941"/>
</dbReference>
<evidence type="ECO:0000256" key="2">
    <source>
        <dbReference type="SAM" id="Phobius"/>
    </source>
</evidence>